<dbReference type="EMBL" id="CM056741">
    <property type="protein sequence ID" value="KAJ8688398.1"/>
    <property type="molecule type" value="Genomic_DNA"/>
</dbReference>
<evidence type="ECO:0000313" key="1">
    <source>
        <dbReference type="EMBL" id="KAJ8688398.1"/>
    </source>
</evidence>
<keyword evidence="2" id="KW-1185">Reference proteome</keyword>
<sequence>MSEPESSEESPTDLKNDLEPAKDVQKTYVSNESVSLAIDEESAENKVDNAVISGLQPDEHRQPIDLQLKHVGLSVPIRATTTDGVKKRKLKRILVDVSGELHQGRVTAILGPSGAGKTSLLRLLANRARGRAQFDGVEGQLLINGSSSVEDEGCLSACYVPQEFALMPLLTTRETIQLAARLKLPSSSITTDAKGANRRHVQADSKECKLLTPLQRQQHGINELEEIVERLGMLECMDTLVQVLSGGEKKRLSIAVEMITRPSLMLLDEPTSGLDSASSNQVARLLRTMASSGCTVICSLHQPSSRMLNCIDDVLLLSRGRCCYCGPRQNLLQHFNSLGYVCPPFYNLAEFAIEVVTGERGGDYEKIMNKSSADENIITEDPPKALNSPKNEEKSKWTKRYAVSSWEQQKVLLHRAFIIIKRDNKLTKLRLAAHLVVAILLGLVFQDFGGDADKLQSNIACLFFFPLFLFFANAMPAVEMFPTEAAVFLRENTNNWYSLESYYFTKVLSDLPLQIICPTIFVSIAYYMTGQPLEMTRFSQVWLLCTLLAMIAQSFGIAIGAAFNTEAGVFLVPASNIPMFLFAGFFIRLKEVPFYLRFIGDISYFRYAFEGVMQAVYVGRARLPCSGVYCPLRHWDRILDELDMPSVEPGTCSLVLSIWVVLIHLVVYAVLKFKLSQSNS</sequence>
<gene>
    <name evidence="1" type="ORF">QAD02_024193</name>
</gene>
<comment type="caution">
    <text evidence="1">The sequence shown here is derived from an EMBL/GenBank/DDBJ whole genome shotgun (WGS) entry which is preliminary data.</text>
</comment>
<protein>
    <submittedName>
        <fullName evidence="1">Uncharacterized protein</fullName>
    </submittedName>
</protein>
<proteinExistence type="predicted"/>
<dbReference type="Proteomes" id="UP001239111">
    <property type="component" value="Chromosome 1"/>
</dbReference>
<organism evidence="1 2">
    <name type="scientific">Eretmocerus hayati</name>
    <dbReference type="NCBI Taxonomy" id="131215"/>
    <lineage>
        <taxon>Eukaryota</taxon>
        <taxon>Metazoa</taxon>
        <taxon>Ecdysozoa</taxon>
        <taxon>Arthropoda</taxon>
        <taxon>Hexapoda</taxon>
        <taxon>Insecta</taxon>
        <taxon>Pterygota</taxon>
        <taxon>Neoptera</taxon>
        <taxon>Endopterygota</taxon>
        <taxon>Hymenoptera</taxon>
        <taxon>Apocrita</taxon>
        <taxon>Proctotrupomorpha</taxon>
        <taxon>Chalcidoidea</taxon>
        <taxon>Aphelinidae</taxon>
        <taxon>Aphelininae</taxon>
        <taxon>Eretmocerus</taxon>
    </lineage>
</organism>
<name>A0ACC2PZ51_9HYME</name>
<accession>A0ACC2PZ51</accession>
<evidence type="ECO:0000313" key="2">
    <source>
        <dbReference type="Proteomes" id="UP001239111"/>
    </source>
</evidence>
<reference evidence="1" key="1">
    <citation type="submission" date="2023-04" db="EMBL/GenBank/DDBJ databases">
        <title>A chromosome-level genome assembly of the parasitoid wasp Eretmocerus hayati.</title>
        <authorList>
            <person name="Zhong Y."/>
            <person name="Liu S."/>
            <person name="Liu Y."/>
        </authorList>
    </citation>
    <scope>NUCLEOTIDE SEQUENCE</scope>
    <source>
        <strain evidence="1">ZJU_SS_LIU_2023</strain>
    </source>
</reference>